<accession>A0A0E9XYG9</accession>
<sequence>MTRQHHGEVETGALWGFFQSVTLTSAWRVSRVLNMKAKITISDSHVSLFFTYWLLILKSSKM</sequence>
<organism evidence="1">
    <name type="scientific">Anguilla anguilla</name>
    <name type="common">European freshwater eel</name>
    <name type="synonym">Muraena anguilla</name>
    <dbReference type="NCBI Taxonomy" id="7936"/>
    <lineage>
        <taxon>Eukaryota</taxon>
        <taxon>Metazoa</taxon>
        <taxon>Chordata</taxon>
        <taxon>Craniata</taxon>
        <taxon>Vertebrata</taxon>
        <taxon>Euteleostomi</taxon>
        <taxon>Actinopterygii</taxon>
        <taxon>Neopterygii</taxon>
        <taxon>Teleostei</taxon>
        <taxon>Anguilliformes</taxon>
        <taxon>Anguillidae</taxon>
        <taxon>Anguilla</taxon>
    </lineage>
</organism>
<protein>
    <submittedName>
        <fullName evidence="1">Uncharacterized protein</fullName>
    </submittedName>
</protein>
<evidence type="ECO:0000313" key="1">
    <source>
        <dbReference type="EMBL" id="JAI06891.1"/>
    </source>
</evidence>
<dbReference type="AlphaFoldDB" id="A0A0E9XYG9"/>
<reference evidence="1" key="2">
    <citation type="journal article" date="2015" name="Fish Shellfish Immunol.">
        <title>Early steps in the European eel (Anguilla anguilla)-Vibrio vulnificus interaction in the gills: Role of the RtxA13 toxin.</title>
        <authorList>
            <person name="Callol A."/>
            <person name="Pajuelo D."/>
            <person name="Ebbesson L."/>
            <person name="Teles M."/>
            <person name="MacKenzie S."/>
            <person name="Amaro C."/>
        </authorList>
    </citation>
    <scope>NUCLEOTIDE SEQUENCE</scope>
</reference>
<dbReference type="EMBL" id="GBXM01001687">
    <property type="protein sequence ID" value="JAI06891.1"/>
    <property type="molecule type" value="Transcribed_RNA"/>
</dbReference>
<proteinExistence type="predicted"/>
<name>A0A0E9XYG9_ANGAN</name>
<reference evidence="1" key="1">
    <citation type="submission" date="2014-11" db="EMBL/GenBank/DDBJ databases">
        <authorList>
            <person name="Amaro Gonzalez C."/>
        </authorList>
    </citation>
    <scope>NUCLEOTIDE SEQUENCE</scope>
</reference>